<evidence type="ECO:0000256" key="3">
    <source>
        <dbReference type="ARBA" id="ARBA00022692"/>
    </source>
</evidence>
<feature type="chain" id="PRO_5045202505" evidence="4">
    <location>
        <begin position="24"/>
        <end position="245"/>
    </location>
</feature>
<dbReference type="PANTHER" id="PTHR36920:SF1">
    <property type="entry name" value="OUTER MEMBRANE PROTEIN W"/>
    <property type="match status" value="1"/>
</dbReference>
<keyword evidence="6" id="KW-1185">Reference proteome</keyword>
<dbReference type="Proteomes" id="UP000035491">
    <property type="component" value="Unassembled WGS sequence"/>
</dbReference>
<dbReference type="PANTHER" id="PTHR36920">
    <property type="match status" value="1"/>
</dbReference>
<evidence type="ECO:0000256" key="4">
    <source>
        <dbReference type="SAM" id="SignalP"/>
    </source>
</evidence>
<organism evidence="5 6">
    <name type="scientific">Rickettsia parkeri str. Tate's Hell</name>
    <dbReference type="NCBI Taxonomy" id="1359189"/>
    <lineage>
        <taxon>Bacteria</taxon>
        <taxon>Pseudomonadati</taxon>
        <taxon>Pseudomonadota</taxon>
        <taxon>Alphaproteobacteria</taxon>
        <taxon>Rickettsiales</taxon>
        <taxon>Rickettsiaceae</taxon>
        <taxon>Rickettsieae</taxon>
        <taxon>Rickettsia</taxon>
        <taxon>spotted fever group</taxon>
    </lineage>
</organism>
<reference evidence="5 6" key="1">
    <citation type="submission" date="2015-02" db="EMBL/GenBank/DDBJ databases">
        <title>Genome Sequencing of Rickettsiales.</title>
        <authorList>
            <person name="Daugherty S.C."/>
            <person name="Su Q."/>
            <person name="Abolude K."/>
            <person name="Beier-Sexton M."/>
            <person name="Carlyon J.A."/>
            <person name="Carter R."/>
            <person name="Day N.P."/>
            <person name="Dumler S.J."/>
            <person name="Dyachenko V."/>
            <person name="Godinez A."/>
            <person name="Kurtti T.J."/>
            <person name="Lichay M."/>
            <person name="Mullins K.E."/>
            <person name="Ott S."/>
            <person name="Pappas-Brown V."/>
            <person name="Paris D.H."/>
            <person name="Patel P."/>
            <person name="Richards A.L."/>
            <person name="Sadzewicz L."/>
            <person name="Sears K."/>
            <person name="Seidman D."/>
            <person name="Sengamalay N."/>
            <person name="Stenos J."/>
            <person name="Tallon L.J."/>
            <person name="Vincent G."/>
            <person name="Fraser C.M."/>
            <person name="Munderloh U."/>
            <person name="Dunning-Hotopp J.C."/>
        </authorList>
    </citation>
    <scope>NUCLEOTIDE SEQUENCE [LARGE SCALE GENOMIC DNA]</scope>
    <source>
        <strain evidence="5 6">Tate's Hell</strain>
    </source>
</reference>
<evidence type="ECO:0000256" key="1">
    <source>
        <dbReference type="ARBA" id="ARBA00009330"/>
    </source>
</evidence>
<dbReference type="SUPFAM" id="SSF56925">
    <property type="entry name" value="OMPA-like"/>
    <property type="match status" value="1"/>
</dbReference>
<dbReference type="EMBL" id="LAOO01000001">
    <property type="protein sequence ID" value="KJW01430.1"/>
    <property type="molecule type" value="Genomic_DNA"/>
</dbReference>
<evidence type="ECO:0000313" key="5">
    <source>
        <dbReference type="EMBL" id="KJW01430.1"/>
    </source>
</evidence>
<gene>
    <name evidence="5" type="ORF">RPATATE_1592</name>
</gene>
<sequence>MLRIVKKLGIILFVSTISINSFAKSMYDDVDSASDYDSTPYYENEGSLVFKMRLGGVVSSAKQKGLPTPTSPQPVSVGEVAKNGYGGDASTTIFFNNYLATELSLGFNVLRTKYTSLAAVAHNYGVDNVKLGKNKPIYMIPATITGQFHIAPYGGIRPYIGIGYHGSYMLTKATGLKIRNGHGAVGQIGVDFYAKDDTLINIDVRQFFLNPKLEYKPNLVVGNKTMTSKVKLNPLIVSIGIGFTF</sequence>
<dbReference type="Gene3D" id="2.40.160.20">
    <property type="match status" value="1"/>
</dbReference>
<keyword evidence="4" id="KW-0732">Signal</keyword>
<dbReference type="Pfam" id="PF03922">
    <property type="entry name" value="OmpW"/>
    <property type="match status" value="1"/>
</dbReference>
<keyword evidence="2" id="KW-0472">Membrane</keyword>
<dbReference type="RefSeq" id="WP_014410331.1">
    <property type="nucleotide sequence ID" value="NZ_LAOO01000001.1"/>
</dbReference>
<comment type="caution">
    <text evidence="5">The sequence shown here is derived from an EMBL/GenBank/DDBJ whole genome shotgun (WGS) entry which is preliminary data.</text>
</comment>
<keyword evidence="3" id="KW-0812">Transmembrane</keyword>
<evidence type="ECO:0000313" key="6">
    <source>
        <dbReference type="Proteomes" id="UP000035491"/>
    </source>
</evidence>
<protein>
    <submittedName>
        <fullName evidence="5">OmpW family protein</fullName>
    </submittedName>
</protein>
<keyword evidence="2" id="KW-1134">Transmembrane beta strand</keyword>
<comment type="similarity">
    <text evidence="1">Belongs to the OmpW/AlkL family.</text>
</comment>
<dbReference type="InterPro" id="IPR011250">
    <property type="entry name" value="OMP/PagP_B-barrel"/>
</dbReference>
<accession>A0ABR5DRP1</accession>
<dbReference type="InterPro" id="IPR005618">
    <property type="entry name" value="OMPW"/>
</dbReference>
<name>A0ABR5DRP1_RICPA</name>
<evidence type="ECO:0000256" key="2">
    <source>
        <dbReference type="ARBA" id="ARBA00022452"/>
    </source>
</evidence>
<feature type="signal peptide" evidence="4">
    <location>
        <begin position="1"/>
        <end position="23"/>
    </location>
</feature>
<proteinExistence type="inferred from homology"/>